<evidence type="ECO:0000313" key="1">
    <source>
        <dbReference type="EMBL" id="EEB24570.1"/>
    </source>
</evidence>
<accession>B6W0C0</accession>
<sequence>MIHKDMGVYFISHPAKVVPCPVYPARSGPFGVGRKKIILAGAAVFSFAKPCRIRAQDSQAGEK</sequence>
<evidence type="ECO:0000313" key="2">
    <source>
        <dbReference type="Proteomes" id="UP000004849"/>
    </source>
</evidence>
<dbReference type="EMBL" id="ABWZ01000059">
    <property type="protein sequence ID" value="EEB24570.1"/>
    <property type="molecule type" value="Genomic_DNA"/>
</dbReference>
<reference evidence="1 2" key="1">
    <citation type="submission" date="2008-10" db="EMBL/GenBank/DDBJ databases">
        <title>Draft genome sequence of Bacteroides dorei (DSM 17855).</title>
        <authorList>
            <person name="Sudarsanam P."/>
            <person name="Ley R."/>
            <person name="Guruge J."/>
            <person name="Turnbaugh P.J."/>
            <person name="Mahowald M."/>
            <person name="Liep D."/>
            <person name="Gordon J."/>
        </authorList>
    </citation>
    <scope>NUCLEOTIDE SEQUENCE [LARGE SCALE GENOMIC DNA]</scope>
    <source>
        <strain evidence="1 2">DSM 17855</strain>
    </source>
</reference>
<dbReference type="Proteomes" id="UP000004849">
    <property type="component" value="Unassembled WGS sequence"/>
</dbReference>
<reference evidence="1 2" key="2">
    <citation type="submission" date="2008-10" db="EMBL/GenBank/DDBJ databases">
        <authorList>
            <person name="Fulton L."/>
            <person name="Clifton S."/>
            <person name="Fulton B."/>
            <person name="Xu J."/>
            <person name="Minx P."/>
            <person name="Pepin K.H."/>
            <person name="Johnson M."/>
            <person name="Thiruvilangam P."/>
            <person name="Bhonagiri V."/>
            <person name="Nash W.E."/>
            <person name="Mardis E.R."/>
            <person name="Wilson R.K."/>
        </authorList>
    </citation>
    <scope>NUCLEOTIDE SEQUENCE [LARGE SCALE GENOMIC DNA]</scope>
    <source>
        <strain evidence="1 2">DSM 17855</strain>
    </source>
</reference>
<dbReference type="AlphaFoldDB" id="B6W0C0"/>
<dbReference type="HOGENOM" id="CLU_2876333_0_0_10"/>
<proteinExistence type="predicted"/>
<protein>
    <submittedName>
        <fullName evidence="1">Uncharacterized protein</fullName>
    </submittedName>
</protein>
<organism evidence="1 2">
    <name type="scientific">Phocaeicola dorei DSM 17855</name>
    <dbReference type="NCBI Taxonomy" id="483217"/>
    <lineage>
        <taxon>Bacteria</taxon>
        <taxon>Pseudomonadati</taxon>
        <taxon>Bacteroidota</taxon>
        <taxon>Bacteroidia</taxon>
        <taxon>Bacteroidales</taxon>
        <taxon>Bacteroidaceae</taxon>
        <taxon>Phocaeicola</taxon>
    </lineage>
</organism>
<gene>
    <name evidence="1" type="ORF">BACDOR_03000</name>
</gene>
<name>B6W0C0_9BACT</name>